<protein>
    <submittedName>
        <fullName evidence="1">Uncharacterized protein</fullName>
    </submittedName>
</protein>
<dbReference type="AlphaFoldDB" id="A0A839STQ6"/>
<evidence type="ECO:0000313" key="1">
    <source>
        <dbReference type="EMBL" id="MBB3065369.1"/>
    </source>
</evidence>
<dbReference type="RefSeq" id="WP_183416205.1">
    <property type="nucleotide sequence ID" value="NZ_JACHXA010000004.1"/>
</dbReference>
<name>A0A839STQ6_9PROT</name>
<proteinExistence type="predicted"/>
<sequence length="185" mass="20953">MYETDSYNLSIDKITVDESAPDKAEGRLVTVSYSGRRMPSEVSVVLKSNEMPDILDCCQSISNEIFRSEFGFNSSVSLKFELKDDKGISIWHTSPSTYLRCPLNLTMNWSCDHLKKYIKSYATLGMIEVPDEYLLEGNRLRTPDVVALVMDAMASGIEFMGSMFYMRDQMDHDRQVIEKAAAAKS</sequence>
<comment type="caution">
    <text evidence="1">The sequence shown here is derived from an EMBL/GenBank/DDBJ whole genome shotgun (WGS) entry which is preliminary data.</text>
</comment>
<keyword evidence="2" id="KW-1185">Reference proteome</keyword>
<reference evidence="1 2" key="1">
    <citation type="submission" date="2020-08" db="EMBL/GenBank/DDBJ databases">
        <title>Genomic Encyclopedia of Type Strains, Phase III (KMG-III): the genomes of soil and plant-associated and newly described type strains.</title>
        <authorList>
            <person name="Whitman W."/>
        </authorList>
    </citation>
    <scope>NUCLEOTIDE SEQUENCE [LARGE SCALE GENOMIC DNA]</scope>
    <source>
        <strain evidence="1 2">CECT 8803</strain>
    </source>
</reference>
<evidence type="ECO:0000313" key="2">
    <source>
        <dbReference type="Proteomes" id="UP000581135"/>
    </source>
</evidence>
<accession>A0A839STQ6</accession>
<dbReference type="EMBL" id="JACHXA010000004">
    <property type="protein sequence ID" value="MBB3065369.1"/>
    <property type="molecule type" value="Genomic_DNA"/>
</dbReference>
<organism evidence="1 2">
    <name type="scientific">Limibacillus halophilus</name>
    <dbReference type="NCBI Taxonomy" id="1579333"/>
    <lineage>
        <taxon>Bacteria</taxon>
        <taxon>Pseudomonadati</taxon>
        <taxon>Pseudomonadota</taxon>
        <taxon>Alphaproteobacteria</taxon>
        <taxon>Rhodospirillales</taxon>
        <taxon>Rhodovibrionaceae</taxon>
        <taxon>Limibacillus</taxon>
    </lineage>
</organism>
<dbReference type="Proteomes" id="UP000581135">
    <property type="component" value="Unassembled WGS sequence"/>
</dbReference>
<gene>
    <name evidence="1" type="ORF">FHR98_001656</name>
</gene>